<keyword evidence="4" id="KW-1185">Reference proteome</keyword>
<evidence type="ECO:0000256" key="1">
    <source>
        <dbReference type="SAM" id="MobiDB-lite"/>
    </source>
</evidence>
<evidence type="ECO:0000313" key="3">
    <source>
        <dbReference type="EMBL" id="STX52404.1"/>
    </source>
</evidence>
<evidence type="ECO:0000313" key="4">
    <source>
        <dbReference type="Proteomes" id="UP000254794"/>
    </source>
</evidence>
<feature type="region of interest" description="Disordered" evidence="1">
    <location>
        <begin position="407"/>
        <end position="481"/>
    </location>
</feature>
<dbReference type="EMBL" id="UGOD01000001">
    <property type="protein sequence ID" value="STX52404.1"/>
    <property type="molecule type" value="Genomic_DNA"/>
</dbReference>
<feature type="compositionally biased region" description="Polar residues" evidence="1">
    <location>
        <begin position="416"/>
        <end position="428"/>
    </location>
</feature>
<keyword evidence="2" id="KW-0472">Membrane</keyword>
<proteinExistence type="predicted"/>
<feature type="transmembrane region" description="Helical" evidence="2">
    <location>
        <begin position="339"/>
        <end position="357"/>
    </location>
</feature>
<organism evidence="3 4">
    <name type="scientific">Legionella busanensis</name>
    <dbReference type="NCBI Taxonomy" id="190655"/>
    <lineage>
        <taxon>Bacteria</taxon>
        <taxon>Pseudomonadati</taxon>
        <taxon>Pseudomonadota</taxon>
        <taxon>Gammaproteobacteria</taxon>
        <taxon>Legionellales</taxon>
        <taxon>Legionellaceae</taxon>
        <taxon>Legionella</taxon>
    </lineage>
</organism>
<keyword evidence="2" id="KW-1133">Transmembrane helix</keyword>
<keyword evidence="2" id="KW-0812">Transmembrane</keyword>
<feature type="compositionally biased region" description="Basic and acidic residues" evidence="1">
    <location>
        <begin position="440"/>
        <end position="451"/>
    </location>
</feature>
<name>A0A378JMF5_9GAMM</name>
<reference evidence="3 4" key="1">
    <citation type="submission" date="2018-06" db="EMBL/GenBank/DDBJ databases">
        <authorList>
            <consortium name="Pathogen Informatics"/>
            <person name="Doyle S."/>
        </authorList>
    </citation>
    <scope>NUCLEOTIDE SEQUENCE [LARGE SCALE GENOMIC DNA]</scope>
    <source>
        <strain evidence="3 4">NCTC13316</strain>
    </source>
</reference>
<dbReference type="Proteomes" id="UP000254794">
    <property type="component" value="Unassembled WGS sequence"/>
</dbReference>
<feature type="transmembrane region" description="Helical" evidence="2">
    <location>
        <begin position="363"/>
        <end position="390"/>
    </location>
</feature>
<sequence>MPQYALFYSSKCAIMSLVEQKVNKTLEDLENYLSKNARLRLGRDNADTVRKKIEQIISDSFKELNEEDQKSVYKKLSLRLYPDKIAVNKKLSSLLTDNGISINEPFQILDKAYKKPNIIDIDDLANDPFYATIKLAINMVEEAYYHLRLYKRYYEPLRTLVNIASWIINISLVIAEFIALDVISAISITISFINKIQNTIIDFITGGALQQAIQNLAKEPKFYQEAENKFFQDKQNLLIYFLKGKIIFTNDQTEKESLYSQLVKIKNMSLEEFKQTYRAAHINESAKIEKEIKAKISQEQLTGFNRIKFTAQFFQHTIFGPLPAGLGNKLLSVIIQRPIAALLAPVFLITTAAIETAKQLNALLIVASLFAIAGIKLVTLMAVNLPLYLLDAARYVGHKLANLRSHKSKATPDVPTASNEENFDSSYNVMFDSSKPTQTSREDTLDRDPFTRSKRGFSIFAKDTETSQDNPNVRLPAPGQN</sequence>
<protein>
    <submittedName>
        <fullName evidence="3">Uncharacterized protein</fullName>
    </submittedName>
</protein>
<dbReference type="AlphaFoldDB" id="A0A378JMF5"/>
<accession>A0A378JMF5</accession>
<gene>
    <name evidence="3" type="ORF">NCTC13316_02517</name>
</gene>
<evidence type="ECO:0000256" key="2">
    <source>
        <dbReference type="SAM" id="Phobius"/>
    </source>
</evidence>